<protein>
    <submittedName>
        <fullName evidence="1">Uncharacterized protein</fullName>
    </submittedName>
</protein>
<dbReference type="AlphaFoldDB" id="A0A0E9NGH1"/>
<accession>A0A0E9NGH1</accession>
<dbReference type="Proteomes" id="UP000033140">
    <property type="component" value="Unassembled WGS sequence"/>
</dbReference>
<sequence>MPEERNRPKRGARRIRGALRPRLSAIVGTPQLADLTEVVTALTSDEDLGQDAPERAATIIATVFHAFECYDLLRLKDLPDLLIKFSSGLYTISLSSMYEVDPRMRYHTKATDEDSSGRGTMHRSACGQTTHANRGIEELLESLFGVDETEFSKRMSDLQMLDVRDMPSISCEHVDGPGDTRGIAAIFRCLDRLAAVDHALSIRTNCVYWTLGAAYDSFATAVTQGVTFKDDRTRSRYVLRRLLEEPWAVRASTEHGGRWVSALKKRVECARKFRSITSALPVSVLLVVPHICVTRLDKIGLKQLALLPSAVVAHGDSLAALLALMARTDEAVLQGLATLSGKGGGEDGHASSSIARLTYCLFAAVPSSYAASFVSRFLFNVRLVMLYLLHTKSQEKNSQNIQCPPPLSKAIFNTLLKQKKSTAVAHPSTPIVYNTNTTSFSLVQSVSSKVLHAHFRQSASPRLALVCQRALNSFGRLRVISDHIIRQRLAVARFLKLRKPEADRLTKNNSHTWV</sequence>
<comment type="caution">
    <text evidence="1">The sequence shown here is derived from an EMBL/GenBank/DDBJ whole genome shotgun (WGS) entry which is preliminary data.</text>
</comment>
<reference evidence="1 2" key="3">
    <citation type="journal article" date="2015" name="Genome Announc.">
        <title>Draft Genome Sequence of the Archiascomycetous Yeast Saitoella complicata.</title>
        <authorList>
            <person name="Yamauchi K."/>
            <person name="Kondo S."/>
            <person name="Hamamoto M."/>
            <person name="Takahashi Y."/>
            <person name="Ogura Y."/>
            <person name="Hayashi T."/>
            <person name="Nishida H."/>
        </authorList>
    </citation>
    <scope>NUCLEOTIDE SEQUENCE [LARGE SCALE GENOMIC DNA]</scope>
    <source>
        <strain evidence="1 2">NRRL Y-17804</strain>
    </source>
</reference>
<dbReference type="EMBL" id="BACD03000019">
    <property type="protein sequence ID" value="GAO48972.1"/>
    <property type="molecule type" value="Genomic_DNA"/>
</dbReference>
<evidence type="ECO:0000313" key="1">
    <source>
        <dbReference type="EMBL" id="GAO48972.1"/>
    </source>
</evidence>
<organism evidence="1 2">
    <name type="scientific">Saitoella complicata (strain BCRC 22490 / CBS 7301 / JCM 7358 / NBRC 10748 / NRRL Y-17804)</name>
    <dbReference type="NCBI Taxonomy" id="698492"/>
    <lineage>
        <taxon>Eukaryota</taxon>
        <taxon>Fungi</taxon>
        <taxon>Dikarya</taxon>
        <taxon>Ascomycota</taxon>
        <taxon>Taphrinomycotina</taxon>
        <taxon>Taphrinomycotina incertae sedis</taxon>
        <taxon>Saitoella</taxon>
    </lineage>
</organism>
<proteinExistence type="predicted"/>
<reference evidence="1 2" key="1">
    <citation type="journal article" date="2011" name="J. Gen. Appl. Microbiol.">
        <title>Draft genome sequencing of the enigmatic yeast Saitoella complicata.</title>
        <authorList>
            <person name="Nishida H."/>
            <person name="Hamamoto M."/>
            <person name="Sugiyama J."/>
        </authorList>
    </citation>
    <scope>NUCLEOTIDE SEQUENCE [LARGE SCALE GENOMIC DNA]</scope>
    <source>
        <strain evidence="1 2">NRRL Y-17804</strain>
    </source>
</reference>
<reference evidence="1 2" key="2">
    <citation type="journal article" date="2014" name="J. Gen. Appl. Microbiol.">
        <title>The early diverging ascomycetous budding yeast Saitoella complicata has three histone deacetylases belonging to the Clr6, Hos2, and Rpd3 lineages.</title>
        <authorList>
            <person name="Nishida H."/>
            <person name="Matsumoto T."/>
            <person name="Kondo S."/>
            <person name="Hamamoto M."/>
            <person name="Yoshikawa H."/>
        </authorList>
    </citation>
    <scope>NUCLEOTIDE SEQUENCE [LARGE SCALE GENOMIC DNA]</scope>
    <source>
        <strain evidence="1 2">NRRL Y-17804</strain>
    </source>
</reference>
<name>A0A0E9NGH1_SAICN</name>
<evidence type="ECO:0000313" key="2">
    <source>
        <dbReference type="Proteomes" id="UP000033140"/>
    </source>
</evidence>
<keyword evidence="2" id="KW-1185">Reference proteome</keyword>
<gene>
    <name evidence="1" type="ORF">G7K_3133-t1</name>
</gene>